<dbReference type="RefSeq" id="WP_135624334.1">
    <property type="nucleotide sequence ID" value="NZ_RQGD01000035.1"/>
</dbReference>
<evidence type="ECO:0000313" key="4">
    <source>
        <dbReference type="EMBL" id="TGL57210.1"/>
    </source>
</evidence>
<name>A0A4R9JW43_9LEPT</name>
<comment type="similarity">
    <text evidence="1">Belongs to the bacterial sugar transferase family.</text>
</comment>
<dbReference type="InterPro" id="IPR003362">
    <property type="entry name" value="Bact_transf"/>
</dbReference>
<keyword evidence="2" id="KW-0812">Transmembrane</keyword>
<dbReference type="GO" id="GO:0016780">
    <property type="term" value="F:phosphotransferase activity, for other substituted phosphate groups"/>
    <property type="evidence" value="ECO:0007669"/>
    <property type="project" value="TreeGrafter"/>
</dbReference>
<proteinExistence type="inferred from homology"/>
<dbReference type="EMBL" id="RQGD01000035">
    <property type="protein sequence ID" value="TGL57210.1"/>
    <property type="molecule type" value="Genomic_DNA"/>
</dbReference>
<dbReference type="PANTHER" id="PTHR30576">
    <property type="entry name" value="COLANIC BIOSYNTHESIS UDP-GLUCOSE LIPID CARRIER TRANSFERASE"/>
    <property type="match status" value="1"/>
</dbReference>
<organism evidence="4 5">
    <name type="scientific">Leptospira ognonensis</name>
    <dbReference type="NCBI Taxonomy" id="2484945"/>
    <lineage>
        <taxon>Bacteria</taxon>
        <taxon>Pseudomonadati</taxon>
        <taxon>Spirochaetota</taxon>
        <taxon>Spirochaetia</taxon>
        <taxon>Leptospirales</taxon>
        <taxon>Leptospiraceae</taxon>
        <taxon>Leptospira</taxon>
    </lineage>
</organism>
<feature type="domain" description="Bacterial sugar transferase" evidence="3">
    <location>
        <begin position="238"/>
        <end position="419"/>
    </location>
</feature>
<feature type="transmembrane region" description="Helical" evidence="2">
    <location>
        <begin position="243"/>
        <end position="264"/>
    </location>
</feature>
<sequence>MENIEYTRRHSRLYEQILLSYIFQFFSGIGVLISLTAIPIWGLQFWKLNEPNIYTSLLSCILSFFASTIILRNLFRLPGSETVAFILPVTTLAFAFPIGIILLTRLSYSIQVFFTGFLVTLVWCFLGFFLGRRYRIFRYALLPFGEAKELDNMHGALFSVLQKPSLEGQRFNAVVADFRSEEITATWEKFLARCTLSRIPVYSTKKIRENLFGRVKIDHLNENEFGSLLPSASYEFLKRCIDLLTSIIILPFLTPFLLLLAIAIRIESTGSPLFIQDRMGFRGRTFKMLKFRTMYSNLKGSSFTHSFDDPRVTKIGRIIRKYRIDELPQVINILLGQMSFIGPRPESYELSQWYEKDVPFFAYRHVVRPGISGWAQVEQGYAAEVDGMKVKLEYDFYYIKNFSFWLDLLITIKTVKTILTGFGAR</sequence>
<feature type="transmembrane region" description="Helical" evidence="2">
    <location>
        <begin position="110"/>
        <end position="130"/>
    </location>
</feature>
<keyword evidence="5" id="KW-1185">Reference proteome</keyword>
<dbReference type="OrthoDB" id="9808602at2"/>
<evidence type="ECO:0000313" key="5">
    <source>
        <dbReference type="Proteomes" id="UP000297693"/>
    </source>
</evidence>
<evidence type="ECO:0000256" key="1">
    <source>
        <dbReference type="ARBA" id="ARBA00006464"/>
    </source>
</evidence>
<accession>A0A4R9JW43</accession>
<dbReference type="AlphaFoldDB" id="A0A4R9JW43"/>
<dbReference type="Pfam" id="PF02397">
    <property type="entry name" value="Bac_transf"/>
    <property type="match status" value="1"/>
</dbReference>
<protein>
    <submittedName>
        <fullName evidence="4">Sugar transferase</fullName>
    </submittedName>
</protein>
<gene>
    <name evidence="4" type="ORF">EHQ58_12960</name>
</gene>
<keyword evidence="2" id="KW-0472">Membrane</keyword>
<evidence type="ECO:0000259" key="3">
    <source>
        <dbReference type="Pfam" id="PF02397"/>
    </source>
</evidence>
<comment type="caution">
    <text evidence="4">The sequence shown here is derived from an EMBL/GenBank/DDBJ whole genome shotgun (WGS) entry which is preliminary data.</text>
</comment>
<dbReference type="Proteomes" id="UP000297693">
    <property type="component" value="Unassembled WGS sequence"/>
</dbReference>
<dbReference type="PANTHER" id="PTHR30576:SF0">
    <property type="entry name" value="UNDECAPRENYL-PHOSPHATE N-ACETYLGALACTOSAMINYL 1-PHOSPHATE TRANSFERASE-RELATED"/>
    <property type="match status" value="1"/>
</dbReference>
<feature type="transmembrane region" description="Helical" evidence="2">
    <location>
        <begin position="53"/>
        <end position="71"/>
    </location>
</feature>
<keyword evidence="2" id="KW-1133">Transmembrane helix</keyword>
<feature type="transmembrane region" description="Helical" evidence="2">
    <location>
        <begin position="21"/>
        <end position="41"/>
    </location>
</feature>
<feature type="transmembrane region" description="Helical" evidence="2">
    <location>
        <begin position="83"/>
        <end position="104"/>
    </location>
</feature>
<reference evidence="4" key="1">
    <citation type="journal article" date="2019" name="PLoS Negl. Trop. Dis.">
        <title>Revisiting the worldwide diversity of Leptospira species in the environment.</title>
        <authorList>
            <person name="Vincent A.T."/>
            <person name="Schiettekatte O."/>
            <person name="Bourhy P."/>
            <person name="Veyrier F.J."/>
            <person name="Picardeau M."/>
        </authorList>
    </citation>
    <scope>NUCLEOTIDE SEQUENCE [LARGE SCALE GENOMIC DNA]</scope>
    <source>
        <strain evidence="4">201702476</strain>
    </source>
</reference>
<keyword evidence="4" id="KW-0808">Transferase</keyword>
<evidence type="ECO:0000256" key="2">
    <source>
        <dbReference type="SAM" id="Phobius"/>
    </source>
</evidence>